<evidence type="ECO:0000313" key="1">
    <source>
        <dbReference type="EMBL" id="KAJ3496809.1"/>
    </source>
</evidence>
<comment type="caution">
    <text evidence="1">The sequence shown here is derived from an EMBL/GenBank/DDBJ whole genome shotgun (WGS) entry which is preliminary data.</text>
</comment>
<proteinExistence type="predicted"/>
<sequence>MMSQNELGRKVARRQLGRNGPLVPAMGFGLMMVSSHGYGAKPDNESIYALLDRAVELGATFWDSSDLYTGNEEALAQWFKRTGKRDQIFLASKFGYVSGSKTLEIDSSAEYCKMACNRTLQALGIDCIDLYYAHNVDTVTPIEETMRALVELQREGKIKHIGLSMVSSTALRRAVKIAPVAAYQPAYSLFTRDIEGADGTNTLATCRELGIAVGSATSAPEEGDMRAKMMPQFQSGAAEKNRDIVRKLEGIAAHKGCTVAQLALAWLLKQGDDVIPIPGTKHAKYLESNMAALQLDLSDEEEAEMRGIVDATPVVGGVVPDAFKSFLYRDTPEA</sequence>
<keyword evidence="2" id="KW-1185">Reference proteome</keyword>
<reference evidence="1" key="1">
    <citation type="submission" date="2022-07" db="EMBL/GenBank/DDBJ databases">
        <title>Genome Sequence of Lecanicillium saksenae.</title>
        <authorList>
            <person name="Buettner E."/>
        </authorList>
    </citation>
    <scope>NUCLEOTIDE SEQUENCE</scope>
    <source>
        <strain evidence="1">VT-O1</strain>
    </source>
</reference>
<organism evidence="1 2">
    <name type="scientific">Lecanicillium saksenae</name>
    <dbReference type="NCBI Taxonomy" id="468837"/>
    <lineage>
        <taxon>Eukaryota</taxon>
        <taxon>Fungi</taxon>
        <taxon>Dikarya</taxon>
        <taxon>Ascomycota</taxon>
        <taxon>Pezizomycotina</taxon>
        <taxon>Sordariomycetes</taxon>
        <taxon>Hypocreomycetidae</taxon>
        <taxon>Hypocreales</taxon>
        <taxon>Cordycipitaceae</taxon>
        <taxon>Lecanicillium</taxon>
    </lineage>
</organism>
<accession>A0ACC1R156</accession>
<gene>
    <name evidence="1" type="ORF">NLG97_g2385</name>
</gene>
<evidence type="ECO:0000313" key="2">
    <source>
        <dbReference type="Proteomes" id="UP001148737"/>
    </source>
</evidence>
<name>A0ACC1R156_9HYPO</name>
<dbReference type="EMBL" id="JANAKD010000159">
    <property type="protein sequence ID" value="KAJ3496809.1"/>
    <property type="molecule type" value="Genomic_DNA"/>
</dbReference>
<protein>
    <submittedName>
        <fullName evidence="1">Uncharacterized protein</fullName>
    </submittedName>
</protein>
<dbReference type="Proteomes" id="UP001148737">
    <property type="component" value="Unassembled WGS sequence"/>
</dbReference>